<dbReference type="GO" id="GO:0043952">
    <property type="term" value="P:protein transport by the Sec complex"/>
    <property type="evidence" value="ECO:0007669"/>
    <property type="project" value="UniProtKB-UniRule"/>
</dbReference>
<dbReference type="GO" id="GO:0065002">
    <property type="term" value="P:intracellular protein transmembrane transport"/>
    <property type="evidence" value="ECO:0007669"/>
    <property type="project" value="UniProtKB-UniRule"/>
</dbReference>
<keyword evidence="8 9" id="KW-0472">Membrane</keyword>
<accession>A0A2J0LIL5</accession>
<dbReference type="PANTHER" id="PTHR33910:SF1">
    <property type="entry name" value="PROTEIN TRANSLOCASE SUBUNIT SECE"/>
    <property type="match status" value="1"/>
</dbReference>
<comment type="subcellular location">
    <subcellularLocation>
        <location evidence="9">Cell membrane</location>
        <topology evidence="9">Single-pass membrane protein</topology>
    </subcellularLocation>
    <subcellularLocation>
        <location evidence="1">Membrane</location>
    </subcellularLocation>
</comment>
<name>A0A2J0LIL5_9BACT</name>
<dbReference type="InterPro" id="IPR001901">
    <property type="entry name" value="Translocase_SecE/Sec61-g"/>
</dbReference>
<protein>
    <recommendedName>
        <fullName evidence="9">Protein translocase subunit SecE</fullName>
    </recommendedName>
</protein>
<keyword evidence="2 9" id="KW-0813">Transport</keyword>
<evidence type="ECO:0000313" key="10">
    <source>
        <dbReference type="EMBL" id="PIW65880.1"/>
    </source>
</evidence>
<evidence type="ECO:0000256" key="1">
    <source>
        <dbReference type="ARBA" id="ARBA00004370"/>
    </source>
</evidence>
<dbReference type="EMBL" id="PFGP01000138">
    <property type="protein sequence ID" value="PIW65880.1"/>
    <property type="molecule type" value="Genomic_DNA"/>
</dbReference>
<dbReference type="InterPro" id="IPR038379">
    <property type="entry name" value="SecE_sf"/>
</dbReference>
<evidence type="ECO:0000256" key="5">
    <source>
        <dbReference type="ARBA" id="ARBA00022927"/>
    </source>
</evidence>
<dbReference type="InterPro" id="IPR005807">
    <property type="entry name" value="SecE_bac"/>
</dbReference>
<dbReference type="Proteomes" id="UP000231267">
    <property type="component" value="Unassembled WGS sequence"/>
</dbReference>
<feature type="transmembrane region" description="Helical" evidence="9">
    <location>
        <begin position="27"/>
        <end position="52"/>
    </location>
</feature>
<comment type="subunit">
    <text evidence="9">Component of the Sec protein translocase complex. Heterotrimer consisting of SecY, SecE and SecG subunits. The heterotrimers can form oligomers, although 1 heterotrimer is thought to be able to translocate proteins. Interacts with the ribosome. Interacts with SecDF, and other proteins may be involved. Interacts with SecA.</text>
</comment>
<evidence type="ECO:0000256" key="6">
    <source>
        <dbReference type="ARBA" id="ARBA00022989"/>
    </source>
</evidence>
<dbReference type="Pfam" id="PF00584">
    <property type="entry name" value="SecE"/>
    <property type="match status" value="1"/>
</dbReference>
<dbReference type="Gene3D" id="1.20.5.1030">
    <property type="entry name" value="Preprotein translocase secy subunit"/>
    <property type="match status" value="1"/>
</dbReference>
<evidence type="ECO:0000256" key="8">
    <source>
        <dbReference type="ARBA" id="ARBA00023136"/>
    </source>
</evidence>
<dbReference type="HAMAP" id="MF_00422">
    <property type="entry name" value="SecE"/>
    <property type="match status" value="1"/>
</dbReference>
<keyword evidence="7 9" id="KW-0811">Translocation</keyword>
<keyword evidence="3 9" id="KW-1003">Cell membrane</keyword>
<dbReference type="PANTHER" id="PTHR33910">
    <property type="entry name" value="PROTEIN TRANSLOCASE SUBUNIT SECE"/>
    <property type="match status" value="1"/>
</dbReference>
<evidence type="ECO:0000256" key="2">
    <source>
        <dbReference type="ARBA" id="ARBA00022448"/>
    </source>
</evidence>
<evidence type="ECO:0000256" key="4">
    <source>
        <dbReference type="ARBA" id="ARBA00022692"/>
    </source>
</evidence>
<dbReference type="AlphaFoldDB" id="A0A2J0LIL5"/>
<dbReference type="GO" id="GO:0009306">
    <property type="term" value="P:protein secretion"/>
    <property type="evidence" value="ECO:0007669"/>
    <property type="project" value="UniProtKB-UniRule"/>
</dbReference>
<dbReference type="GO" id="GO:0008320">
    <property type="term" value="F:protein transmembrane transporter activity"/>
    <property type="evidence" value="ECO:0007669"/>
    <property type="project" value="UniProtKB-UniRule"/>
</dbReference>
<gene>
    <name evidence="9 10" type="primary">secE</name>
    <name evidence="10" type="ORF">COW11_06290</name>
</gene>
<evidence type="ECO:0000256" key="7">
    <source>
        <dbReference type="ARBA" id="ARBA00023010"/>
    </source>
</evidence>
<dbReference type="GO" id="GO:0005886">
    <property type="term" value="C:plasma membrane"/>
    <property type="evidence" value="ECO:0007669"/>
    <property type="project" value="UniProtKB-SubCell"/>
</dbReference>
<evidence type="ECO:0000256" key="9">
    <source>
        <dbReference type="HAMAP-Rule" id="MF_00422"/>
    </source>
</evidence>
<reference evidence="10 11" key="1">
    <citation type="submission" date="2017-09" db="EMBL/GenBank/DDBJ databases">
        <title>Depth-based differentiation of microbial function through sediment-hosted aquifers and enrichment of novel symbionts in the deep terrestrial subsurface.</title>
        <authorList>
            <person name="Probst A.J."/>
            <person name="Ladd B."/>
            <person name="Jarett J.K."/>
            <person name="Geller-Mcgrath D.E."/>
            <person name="Sieber C.M."/>
            <person name="Emerson J.B."/>
            <person name="Anantharaman K."/>
            <person name="Thomas B.C."/>
            <person name="Malmstrom R."/>
            <person name="Stieglmeier M."/>
            <person name="Klingl A."/>
            <person name="Woyke T."/>
            <person name="Ryan C.M."/>
            <person name="Banfield J.F."/>
        </authorList>
    </citation>
    <scope>NUCLEOTIDE SEQUENCE [LARGE SCALE GENOMIC DNA]</scope>
    <source>
        <strain evidence="10">CG12_big_fil_rev_8_21_14_0_65_43_15</strain>
    </source>
</reference>
<comment type="caution">
    <text evidence="10">The sequence shown here is derived from an EMBL/GenBank/DDBJ whole genome shotgun (WGS) entry which is preliminary data.</text>
</comment>
<comment type="similarity">
    <text evidence="9">Belongs to the SecE/SEC61-gamma family.</text>
</comment>
<organism evidence="10 11">
    <name type="scientific">Candidatus Taenaricola geysiri</name>
    <dbReference type="NCBI Taxonomy" id="1974752"/>
    <lineage>
        <taxon>Bacteria</taxon>
        <taxon>Pseudomonadati</taxon>
        <taxon>Candidatus Omnitrophota</taxon>
        <taxon>Candidatus Taenaricola</taxon>
    </lineage>
</organism>
<evidence type="ECO:0000313" key="11">
    <source>
        <dbReference type="Proteomes" id="UP000231267"/>
    </source>
</evidence>
<proteinExistence type="inferred from homology"/>
<evidence type="ECO:0000256" key="3">
    <source>
        <dbReference type="ARBA" id="ARBA00022475"/>
    </source>
</evidence>
<keyword evidence="6 9" id="KW-1133">Transmembrane helix</keyword>
<dbReference type="NCBIfam" id="TIGR00964">
    <property type="entry name" value="secE_bact"/>
    <property type="match status" value="1"/>
</dbReference>
<comment type="function">
    <text evidence="9">Essential subunit of the Sec protein translocation channel SecYEG. Clamps together the 2 halves of SecY. May contact the channel plug during translocation.</text>
</comment>
<dbReference type="GO" id="GO:0006605">
    <property type="term" value="P:protein targeting"/>
    <property type="evidence" value="ECO:0007669"/>
    <property type="project" value="UniProtKB-UniRule"/>
</dbReference>
<keyword evidence="4 9" id="KW-0812">Transmembrane</keyword>
<keyword evidence="5 9" id="KW-0653">Protein transport</keyword>
<sequence length="61" mass="6876">MISKTKKFLQEVKTEFKKVSWSDRNELIGSTSVVIVSVALLATFIGVCDFVFAKIINIIIR</sequence>